<protein>
    <submittedName>
        <fullName evidence="6">19578_t:CDS:1</fullName>
    </submittedName>
</protein>
<dbReference type="AlphaFoldDB" id="A0A9N9B2M0"/>
<evidence type="ECO:0000256" key="4">
    <source>
        <dbReference type="ARBA" id="ARBA00022833"/>
    </source>
</evidence>
<accession>A0A9N9B2M0</accession>
<dbReference type="GO" id="GO:0008270">
    <property type="term" value="F:zinc ion binding"/>
    <property type="evidence" value="ECO:0007669"/>
    <property type="project" value="UniProtKB-KW"/>
</dbReference>
<evidence type="ECO:0000256" key="3">
    <source>
        <dbReference type="ARBA" id="ARBA00022771"/>
    </source>
</evidence>
<organism evidence="6 7">
    <name type="scientific">Racocetra fulgida</name>
    <dbReference type="NCBI Taxonomy" id="60492"/>
    <lineage>
        <taxon>Eukaryota</taxon>
        <taxon>Fungi</taxon>
        <taxon>Fungi incertae sedis</taxon>
        <taxon>Mucoromycota</taxon>
        <taxon>Glomeromycotina</taxon>
        <taxon>Glomeromycetes</taxon>
        <taxon>Diversisporales</taxon>
        <taxon>Gigasporaceae</taxon>
        <taxon>Racocetra</taxon>
    </lineage>
</organism>
<keyword evidence="2" id="KW-0479">Metal-binding</keyword>
<keyword evidence="5" id="KW-0539">Nucleus</keyword>
<keyword evidence="3" id="KW-0863">Zinc-finger</keyword>
<comment type="caution">
    <text evidence="6">The sequence shown here is derived from an EMBL/GenBank/DDBJ whole genome shotgun (WGS) entry which is preliminary data.</text>
</comment>
<dbReference type="InterPro" id="IPR012337">
    <property type="entry name" value="RNaseH-like_sf"/>
</dbReference>
<dbReference type="PANTHER" id="PTHR46481:SF10">
    <property type="entry name" value="ZINC FINGER BED DOMAIN-CONTAINING PROTEIN 39"/>
    <property type="match status" value="1"/>
</dbReference>
<dbReference type="Proteomes" id="UP000789396">
    <property type="component" value="Unassembled WGS sequence"/>
</dbReference>
<evidence type="ECO:0000313" key="6">
    <source>
        <dbReference type="EMBL" id="CAG8550981.1"/>
    </source>
</evidence>
<dbReference type="InterPro" id="IPR052035">
    <property type="entry name" value="ZnF_BED_domain_contain"/>
</dbReference>
<evidence type="ECO:0000256" key="5">
    <source>
        <dbReference type="ARBA" id="ARBA00023242"/>
    </source>
</evidence>
<name>A0A9N9B2M0_9GLOM</name>
<sequence length="182" mass="21530">MVSRRSLLIQKLQLEFNNISFEHHRCAAHVINLVVIRGVEVASNTLHKLCKFVKKVKNSSRLLNELRDICSVKKQPYLVPILDNEIRWGSMYEMIERQIKIKEMVQLLVNNNLLKLEDLYFNLNEWKEINLKKYLDVNSSEYPIASAIYNKLKEYWNHYFDIHSAIPVVLDPQSKLTNFLLD</sequence>
<dbReference type="SUPFAM" id="SSF53098">
    <property type="entry name" value="Ribonuclease H-like"/>
    <property type="match status" value="1"/>
</dbReference>
<dbReference type="GO" id="GO:0005634">
    <property type="term" value="C:nucleus"/>
    <property type="evidence" value="ECO:0007669"/>
    <property type="project" value="UniProtKB-SubCell"/>
</dbReference>
<keyword evidence="4" id="KW-0862">Zinc</keyword>
<dbReference type="PANTHER" id="PTHR46481">
    <property type="entry name" value="ZINC FINGER BED DOMAIN-CONTAINING PROTEIN 4"/>
    <property type="match status" value="1"/>
</dbReference>
<comment type="subcellular location">
    <subcellularLocation>
        <location evidence="1">Nucleus</location>
    </subcellularLocation>
</comment>
<gene>
    <name evidence="6" type="ORF">RFULGI_LOCUS4647</name>
</gene>
<dbReference type="OrthoDB" id="2447915at2759"/>
<evidence type="ECO:0000256" key="1">
    <source>
        <dbReference type="ARBA" id="ARBA00004123"/>
    </source>
</evidence>
<dbReference type="EMBL" id="CAJVPZ010004736">
    <property type="protein sequence ID" value="CAG8550981.1"/>
    <property type="molecule type" value="Genomic_DNA"/>
</dbReference>
<evidence type="ECO:0000313" key="7">
    <source>
        <dbReference type="Proteomes" id="UP000789396"/>
    </source>
</evidence>
<evidence type="ECO:0000256" key="2">
    <source>
        <dbReference type="ARBA" id="ARBA00022723"/>
    </source>
</evidence>
<proteinExistence type="predicted"/>
<keyword evidence="7" id="KW-1185">Reference proteome</keyword>
<reference evidence="6" key="1">
    <citation type="submission" date="2021-06" db="EMBL/GenBank/DDBJ databases">
        <authorList>
            <person name="Kallberg Y."/>
            <person name="Tangrot J."/>
            <person name="Rosling A."/>
        </authorList>
    </citation>
    <scope>NUCLEOTIDE SEQUENCE</scope>
    <source>
        <strain evidence="6">IN212</strain>
    </source>
</reference>